<sequence>MSSSSVVAQSSDLYEVDIDDEPRDDEEDVEAMKRRVREMEEEAAKIEATIAANNTEA</sequence>
<dbReference type="Proteomes" id="UP000035740">
    <property type="component" value="Unassembled WGS sequence"/>
</dbReference>
<dbReference type="AlphaFoldDB" id="A0A0J8DSD5"/>
<evidence type="ECO:0000313" key="3">
    <source>
        <dbReference type="Proteomes" id="UP000035740"/>
    </source>
</evidence>
<evidence type="ECO:0000313" key="2">
    <source>
        <dbReference type="EMBL" id="KMS93645.1"/>
    </source>
</evidence>
<evidence type="ECO:0000256" key="1">
    <source>
        <dbReference type="SAM" id="MobiDB-lite"/>
    </source>
</evidence>
<organism evidence="2 3">
    <name type="scientific">Beta vulgaris subsp. vulgaris</name>
    <name type="common">Beet</name>
    <dbReference type="NCBI Taxonomy" id="3555"/>
    <lineage>
        <taxon>Eukaryota</taxon>
        <taxon>Viridiplantae</taxon>
        <taxon>Streptophyta</taxon>
        <taxon>Embryophyta</taxon>
        <taxon>Tracheophyta</taxon>
        <taxon>Spermatophyta</taxon>
        <taxon>Magnoliopsida</taxon>
        <taxon>eudicotyledons</taxon>
        <taxon>Gunneridae</taxon>
        <taxon>Pentapetalae</taxon>
        <taxon>Caryophyllales</taxon>
        <taxon>Chenopodiaceae</taxon>
        <taxon>Betoideae</taxon>
        <taxon>Beta</taxon>
    </lineage>
</organism>
<dbReference type="EMBL" id="KQ100440">
    <property type="protein sequence ID" value="KMS93645.1"/>
    <property type="molecule type" value="Genomic_DNA"/>
</dbReference>
<feature type="compositionally biased region" description="Acidic residues" evidence="1">
    <location>
        <begin position="14"/>
        <end position="29"/>
    </location>
</feature>
<keyword evidence="3" id="KW-1185">Reference proteome</keyword>
<accession>A0A0J8DSD5</accession>
<protein>
    <submittedName>
        <fullName evidence="2">Uncharacterized protein</fullName>
    </submittedName>
</protein>
<name>A0A0J8DSD5_BETVV</name>
<reference evidence="2 3" key="1">
    <citation type="journal article" date="2014" name="Nature">
        <title>The genome of the recently domesticated crop plant sugar beet (Beta vulgaris).</title>
        <authorList>
            <person name="Dohm J.C."/>
            <person name="Minoche A.E."/>
            <person name="Holtgrawe D."/>
            <person name="Capella-Gutierrez S."/>
            <person name="Zakrzewski F."/>
            <person name="Tafer H."/>
            <person name="Rupp O."/>
            <person name="Sorensen T.R."/>
            <person name="Stracke R."/>
            <person name="Reinhardt R."/>
            <person name="Goesmann A."/>
            <person name="Kraft T."/>
            <person name="Schulz B."/>
            <person name="Stadler P.F."/>
            <person name="Schmidt T."/>
            <person name="Gabaldon T."/>
            <person name="Lehrach H."/>
            <person name="Weisshaar B."/>
            <person name="Himmelbauer H."/>
        </authorList>
    </citation>
    <scope>NUCLEOTIDE SEQUENCE [LARGE SCALE GENOMIC DNA]</scope>
    <source>
        <tissue evidence="2">Taproot</tissue>
    </source>
</reference>
<feature type="non-terminal residue" evidence="2">
    <location>
        <position position="57"/>
    </location>
</feature>
<feature type="compositionally biased region" description="Low complexity" evidence="1">
    <location>
        <begin position="1"/>
        <end position="11"/>
    </location>
</feature>
<proteinExistence type="predicted"/>
<feature type="region of interest" description="Disordered" evidence="1">
    <location>
        <begin position="1"/>
        <end position="30"/>
    </location>
</feature>
<gene>
    <name evidence="2" type="ORF">BVRB_029380</name>
</gene>